<sequence>MNTLRRPQNLPTHHCNQLHFQESCENLMLECDESERFLGSPPKGLASEKRPILQEEMEGKCRFFVPLGDRHLPEPSLPAAAALSVFLRRTGPDS</sequence>
<keyword evidence="2" id="KW-1185">Reference proteome</keyword>
<evidence type="ECO:0000313" key="1">
    <source>
        <dbReference type="EMBL" id="KAJ8355856.1"/>
    </source>
</evidence>
<dbReference type="AlphaFoldDB" id="A0A9Q1IWG7"/>
<organism evidence="1 2">
    <name type="scientific">Synaphobranchus kaupii</name>
    <name type="common">Kaup's arrowtooth eel</name>
    <dbReference type="NCBI Taxonomy" id="118154"/>
    <lineage>
        <taxon>Eukaryota</taxon>
        <taxon>Metazoa</taxon>
        <taxon>Chordata</taxon>
        <taxon>Craniata</taxon>
        <taxon>Vertebrata</taxon>
        <taxon>Euteleostomi</taxon>
        <taxon>Actinopterygii</taxon>
        <taxon>Neopterygii</taxon>
        <taxon>Teleostei</taxon>
        <taxon>Anguilliformes</taxon>
        <taxon>Synaphobranchidae</taxon>
        <taxon>Synaphobranchus</taxon>
    </lineage>
</organism>
<reference evidence="1" key="1">
    <citation type="journal article" date="2023" name="Science">
        <title>Genome structures resolve the early diversification of teleost fishes.</title>
        <authorList>
            <person name="Parey E."/>
            <person name="Louis A."/>
            <person name="Montfort J."/>
            <person name="Bouchez O."/>
            <person name="Roques C."/>
            <person name="Iampietro C."/>
            <person name="Lluch J."/>
            <person name="Castinel A."/>
            <person name="Donnadieu C."/>
            <person name="Desvignes T."/>
            <person name="Floi Bucao C."/>
            <person name="Jouanno E."/>
            <person name="Wen M."/>
            <person name="Mejri S."/>
            <person name="Dirks R."/>
            <person name="Jansen H."/>
            <person name="Henkel C."/>
            <person name="Chen W.J."/>
            <person name="Zahm M."/>
            <person name="Cabau C."/>
            <person name="Klopp C."/>
            <person name="Thompson A.W."/>
            <person name="Robinson-Rechavi M."/>
            <person name="Braasch I."/>
            <person name="Lecointre G."/>
            <person name="Bobe J."/>
            <person name="Postlethwait J.H."/>
            <person name="Berthelot C."/>
            <person name="Roest Crollius H."/>
            <person name="Guiguen Y."/>
        </authorList>
    </citation>
    <scope>NUCLEOTIDE SEQUENCE</scope>
    <source>
        <strain evidence="1">WJC10195</strain>
    </source>
</reference>
<evidence type="ECO:0000313" key="2">
    <source>
        <dbReference type="Proteomes" id="UP001152622"/>
    </source>
</evidence>
<gene>
    <name evidence="1" type="ORF">SKAU_G00186500</name>
</gene>
<dbReference type="Proteomes" id="UP001152622">
    <property type="component" value="Chromosome 6"/>
</dbReference>
<protein>
    <submittedName>
        <fullName evidence="1">Uncharacterized protein</fullName>
    </submittedName>
</protein>
<dbReference type="EMBL" id="JAINUF010000006">
    <property type="protein sequence ID" value="KAJ8355856.1"/>
    <property type="molecule type" value="Genomic_DNA"/>
</dbReference>
<comment type="caution">
    <text evidence="1">The sequence shown here is derived from an EMBL/GenBank/DDBJ whole genome shotgun (WGS) entry which is preliminary data.</text>
</comment>
<accession>A0A9Q1IWG7</accession>
<name>A0A9Q1IWG7_SYNKA</name>
<proteinExistence type="predicted"/>